<dbReference type="Proteomes" id="UP000037558">
    <property type="component" value="Unassembled WGS sequence"/>
</dbReference>
<dbReference type="PANTHER" id="PTHR30212:SF2">
    <property type="entry name" value="PROTEIN YIIM"/>
    <property type="match status" value="1"/>
</dbReference>
<dbReference type="AlphaFoldDB" id="A0A0M0LI06"/>
<dbReference type="PROSITE" id="PS51340">
    <property type="entry name" value="MOSC"/>
    <property type="match status" value="1"/>
</dbReference>
<dbReference type="InterPro" id="IPR005163">
    <property type="entry name" value="Tri_helical_YiiM-like"/>
</dbReference>
<dbReference type="InterPro" id="IPR005302">
    <property type="entry name" value="MoCF_Sase_C"/>
</dbReference>
<protein>
    <submittedName>
        <fullName evidence="2">Sulfurase</fullName>
    </submittedName>
</protein>
<dbReference type="SUPFAM" id="SSF50800">
    <property type="entry name" value="PK beta-barrel domain-like"/>
    <property type="match status" value="1"/>
</dbReference>
<dbReference type="Pfam" id="PF03473">
    <property type="entry name" value="MOSC"/>
    <property type="match status" value="1"/>
</dbReference>
<dbReference type="GO" id="GO:0030151">
    <property type="term" value="F:molybdenum ion binding"/>
    <property type="evidence" value="ECO:0007669"/>
    <property type="project" value="InterPro"/>
</dbReference>
<dbReference type="Pfam" id="PF03475">
    <property type="entry name" value="YiiM_3-alpha"/>
    <property type="match status" value="1"/>
</dbReference>
<dbReference type="OrthoDB" id="9786134at2"/>
<dbReference type="GO" id="GO:0003824">
    <property type="term" value="F:catalytic activity"/>
    <property type="evidence" value="ECO:0007669"/>
    <property type="project" value="InterPro"/>
</dbReference>
<dbReference type="GO" id="GO:0030170">
    <property type="term" value="F:pyridoxal phosphate binding"/>
    <property type="evidence" value="ECO:0007669"/>
    <property type="project" value="InterPro"/>
</dbReference>
<name>A0A0M0LI06_9BACI</name>
<keyword evidence="3" id="KW-1185">Reference proteome</keyword>
<evidence type="ECO:0000259" key="1">
    <source>
        <dbReference type="PROSITE" id="PS51340"/>
    </source>
</evidence>
<comment type="caution">
    <text evidence="2">The sequence shown here is derived from an EMBL/GenBank/DDBJ whole genome shotgun (WGS) entry which is preliminary data.</text>
</comment>
<dbReference type="InterPro" id="IPR011037">
    <property type="entry name" value="Pyrv_Knase-like_insert_dom_sf"/>
</dbReference>
<gene>
    <name evidence="2" type="ORF">AMD01_02955</name>
</gene>
<dbReference type="Gene3D" id="2.40.33.20">
    <property type="entry name" value="PK beta-barrel domain-like"/>
    <property type="match status" value="1"/>
</dbReference>
<organism evidence="2 3">
    <name type="scientific">Priestia koreensis</name>
    <dbReference type="NCBI Taxonomy" id="284581"/>
    <lineage>
        <taxon>Bacteria</taxon>
        <taxon>Bacillati</taxon>
        <taxon>Bacillota</taxon>
        <taxon>Bacilli</taxon>
        <taxon>Bacillales</taxon>
        <taxon>Bacillaceae</taxon>
        <taxon>Priestia</taxon>
    </lineage>
</organism>
<dbReference type="PANTHER" id="PTHR30212">
    <property type="entry name" value="PROTEIN YIIM"/>
    <property type="match status" value="1"/>
</dbReference>
<reference evidence="3" key="1">
    <citation type="submission" date="2015-08" db="EMBL/GenBank/DDBJ databases">
        <title>Fjat-14210 dsm16467.</title>
        <authorList>
            <person name="Liu B."/>
            <person name="Wang J."/>
            <person name="Zhu Y."/>
            <person name="Liu G."/>
            <person name="Chen Q."/>
            <person name="Chen Z."/>
            <person name="Lan J."/>
            <person name="Che J."/>
            <person name="Ge C."/>
            <person name="Shi H."/>
            <person name="Pan Z."/>
            <person name="Liu X."/>
        </authorList>
    </citation>
    <scope>NUCLEOTIDE SEQUENCE [LARGE SCALE GENOMIC DNA]</scope>
    <source>
        <strain evidence="3">DSM 16467</strain>
    </source>
</reference>
<dbReference type="EMBL" id="LILC01000002">
    <property type="protein sequence ID" value="KOO50715.1"/>
    <property type="molecule type" value="Genomic_DNA"/>
</dbReference>
<feature type="domain" description="MOSC" evidence="1">
    <location>
        <begin position="29"/>
        <end position="163"/>
    </location>
</feature>
<sequence>MVKIKHLAIGTAKSFTCADGKEIKTGICKERVSTSFLAKEGFRGDGVADLKHHGGADRAVCIYPYEHYEQWQKEFSTTLASAAFGENITVTNMLEKDIYIGDVFQIGDAVVQVTQPRVPCSTITKRTNVDGLLKRIVETGYTGYLCRVLQEGEISEDATIHLVQAHPAKISVAYCNDIYFHQPKNTEGMEKILAVGELAEKWRKPVAERLDKLRIVIS</sequence>
<dbReference type="PATRIC" id="fig|284581.3.peg.870"/>
<evidence type="ECO:0000313" key="3">
    <source>
        <dbReference type="Proteomes" id="UP000037558"/>
    </source>
</evidence>
<evidence type="ECO:0000313" key="2">
    <source>
        <dbReference type="EMBL" id="KOO50715.1"/>
    </source>
</evidence>
<dbReference type="InterPro" id="IPR052353">
    <property type="entry name" value="Benzoxazolinone_Detox_Enz"/>
</dbReference>
<proteinExistence type="predicted"/>
<dbReference type="STRING" id="284581.AMD01_02955"/>
<accession>A0A0M0LI06</accession>